<reference evidence="2" key="1">
    <citation type="submission" date="2024-07" db="EMBL/GenBank/DDBJ databases">
        <title>Two chromosome-level genome assemblies of Korean endemic species Abeliophyllum distichum and Forsythia ovata (Oleaceae).</title>
        <authorList>
            <person name="Jang H."/>
        </authorList>
    </citation>
    <scope>NUCLEOTIDE SEQUENCE [LARGE SCALE GENOMIC DNA]</scope>
</reference>
<dbReference type="EMBL" id="JBFOLJ010000009">
    <property type="protein sequence ID" value="KAL2508950.1"/>
    <property type="molecule type" value="Genomic_DNA"/>
</dbReference>
<comment type="caution">
    <text evidence="1">The sequence shown here is derived from an EMBL/GenBank/DDBJ whole genome shotgun (WGS) entry which is preliminary data.</text>
</comment>
<evidence type="ECO:0000313" key="1">
    <source>
        <dbReference type="EMBL" id="KAL2508950.1"/>
    </source>
</evidence>
<sequence>MHVFVRIAMFVTRCRRLLEKAGFRHICPRVLTPLGGVNSPGSWVLICALKRRFRPHLLCGIHAILCWDPFYVSHKNIHGSEYKLHTRDCKEFLPTTLNQGKLASPRIIKTKRNQRDRATTPNSTPGWKCSIKMQAHGLIAILGLNGLKARKIGYASAKNSIRAKFYHYGGIS</sequence>
<keyword evidence="2" id="KW-1185">Reference proteome</keyword>
<gene>
    <name evidence="1" type="ORF">Fot_32597</name>
</gene>
<protein>
    <submittedName>
        <fullName evidence="1">Uncharacterized protein</fullName>
    </submittedName>
</protein>
<organism evidence="1 2">
    <name type="scientific">Forsythia ovata</name>
    <dbReference type="NCBI Taxonomy" id="205694"/>
    <lineage>
        <taxon>Eukaryota</taxon>
        <taxon>Viridiplantae</taxon>
        <taxon>Streptophyta</taxon>
        <taxon>Embryophyta</taxon>
        <taxon>Tracheophyta</taxon>
        <taxon>Spermatophyta</taxon>
        <taxon>Magnoliopsida</taxon>
        <taxon>eudicotyledons</taxon>
        <taxon>Gunneridae</taxon>
        <taxon>Pentapetalae</taxon>
        <taxon>asterids</taxon>
        <taxon>lamiids</taxon>
        <taxon>Lamiales</taxon>
        <taxon>Oleaceae</taxon>
        <taxon>Forsythieae</taxon>
        <taxon>Forsythia</taxon>
    </lineage>
</organism>
<accession>A0ABD1T897</accession>
<evidence type="ECO:0000313" key="2">
    <source>
        <dbReference type="Proteomes" id="UP001604277"/>
    </source>
</evidence>
<dbReference type="Proteomes" id="UP001604277">
    <property type="component" value="Unassembled WGS sequence"/>
</dbReference>
<name>A0ABD1T897_9LAMI</name>
<proteinExistence type="predicted"/>
<dbReference type="AlphaFoldDB" id="A0ABD1T897"/>